<keyword evidence="1" id="KW-0812">Transmembrane</keyword>
<evidence type="ECO:0000256" key="1">
    <source>
        <dbReference type="SAM" id="Phobius"/>
    </source>
</evidence>
<gene>
    <name evidence="2" type="ORF">TBIB3V08_LOCUS2846</name>
</gene>
<reference evidence="2" key="1">
    <citation type="submission" date="2020-11" db="EMBL/GenBank/DDBJ databases">
        <authorList>
            <person name="Tran Van P."/>
        </authorList>
    </citation>
    <scope>NUCLEOTIDE SEQUENCE</scope>
</reference>
<organism evidence="2">
    <name type="scientific">Timema bartmani</name>
    <dbReference type="NCBI Taxonomy" id="61472"/>
    <lineage>
        <taxon>Eukaryota</taxon>
        <taxon>Metazoa</taxon>
        <taxon>Ecdysozoa</taxon>
        <taxon>Arthropoda</taxon>
        <taxon>Hexapoda</taxon>
        <taxon>Insecta</taxon>
        <taxon>Pterygota</taxon>
        <taxon>Neoptera</taxon>
        <taxon>Polyneoptera</taxon>
        <taxon>Phasmatodea</taxon>
        <taxon>Timematodea</taxon>
        <taxon>Timematoidea</taxon>
        <taxon>Timematidae</taxon>
        <taxon>Timema</taxon>
    </lineage>
</organism>
<sequence>MRVEHHTTMRLAVFSLAKATHCNKEDDSLDWATTDMTISGAHAEVEGGAAGVIAAVVIGVLVTIVLLFSMALLIDCRNKKKAIQAKQNKSQRRAIPKRTVLSHFVMKREENGDSISFANKMCLASTTTPPAVLKLVNEIC</sequence>
<dbReference type="AlphaFoldDB" id="A0A7R9ES08"/>
<keyword evidence="1" id="KW-0472">Membrane</keyword>
<protein>
    <submittedName>
        <fullName evidence="2">Uncharacterized protein</fullName>
    </submittedName>
</protein>
<evidence type="ECO:0000313" key="2">
    <source>
        <dbReference type="EMBL" id="CAD7440323.1"/>
    </source>
</evidence>
<feature type="transmembrane region" description="Helical" evidence="1">
    <location>
        <begin position="49"/>
        <end position="74"/>
    </location>
</feature>
<name>A0A7R9ES08_9NEOP</name>
<keyword evidence="1" id="KW-1133">Transmembrane helix</keyword>
<proteinExistence type="predicted"/>
<accession>A0A7R9ES08</accession>
<dbReference type="EMBL" id="OD564941">
    <property type="protein sequence ID" value="CAD7440323.1"/>
    <property type="molecule type" value="Genomic_DNA"/>
</dbReference>